<dbReference type="PANTHER" id="PTHR37163">
    <property type="entry name" value="CONSERVED PROTEIN"/>
    <property type="match status" value="1"/>
</dbReference>
<accession>A0A5D3FNT6</accession>
<comment type="caution">
    <text evidence="2">The sequence shown here is derived from an EMBL/GenBank/DDBJ whole genome shotgun (WGS) entry which is preliminary data.</text>
</comment>
<evidence type="ECO:0000256" key="1">
    <source>
        <dbReference type="SAM" id="MobiDB-lite"/>
    </source>
</evidence>
<organism evidence="2 3">
    <name type="scientific">Actinomadura decatromicini</name>
    <dbReference type="NCBI Taxonomy" id="2604572"/>
    <lineage>
        <taxon>Bacteria</taxon>
        <taxon>Bacillati</taxon>
        <taxon>Actinomycetota</taxon>
        <taxon>Actinomycetes</taxon>
        <taxon>Streptosporangiales</taxon>
        <taxon>Thermomonosporaceae</taxon>
        <taxon>Actinomadura</taxon>
    </lineage>
</organism>
<gene>
    <name evidence="2" type="ORF">FXF68_16190</name>
</gene>
<name>A0A5D3FNT6_9ACTN</name>
<evidence type="ECO:0000313" key="2">
    <source>
        <dbReference type="EMBL" id="TYK49320.1"/>
    </source>
</evidence>
<reference evidence="2 3" key="1">
    <citation type="submission" date="2019-08" db="EMBL/GenBank/DDBJ databases">
        <title>Actinomadura sp. nov. CYP1-5 isolated from mountain soil.</title>
        <authorList>
            <person name="Songsumanus A."/>
            <person name="Kuncharoen N."/>
            <person name="Kudo T."/>
            <person name="Yuki M."/>
            <person name="Igarashi Y."/>
            <person name="Tanasupawat S."/>
        </authorList>
    </citation>
    <scope>NUCLEOTIDE SEQUENCE [LARGE SCALE GENOMIC DNA]</scope>
    <source>
        <strain evidence="2 3">CYP1-5</strain>
    </source>
</reference>
<dbReference type="InterPro" id="IPR007511">
    <property type="entry name" value="DUF501"/>
</dbReference>
<dbReference type="Pfam" id="PF04417">
    <property type="entry name" value="DUF501"/>
    <property type="match status" value="1"/>
</dbReference>
<feature type="compositionally biased region" description="Basic and acidic residues" evidence="1">
    <location>
        <begin position="1"/>
        <end position="27"/>
    </location>
</feature>
<feature type="compositionally biased region" description="Basic and acidic residues" evidence="1">
    <location>
        <begin position="216"/>
        <end position="225"/>
    </location>
</feature>
<dbReference type="EMBL" id="VSRQ01000003">
    <property type="protein sequence ID" value="TYK49320.1"/>
    <property type="molecule type" value="Genomic_DNA"/>
</dbReference>
<keyword evidence="3" id="KW-1185">Reference proteome</keyword>
<dbReference type="PANTHER" id="PTHR37163:SF1">
    <property type="entry name" value="DUF501 DOMAIN-CONTAINING PROTEIN"/>
    <property type="match status" value="1"/>
</dbReference>
<evidence type="ECO:0000313" key="3">
    <source>
        <dbReference type="Proteomes" id="UP000323505"/>
    </source>
</evidence>
<sequence length="225" mass="23640">MIDARDAAGRDAAGRDTAGRDTAERAGPDQNGTGRNGSGRGLAERDRAAVAAQLGREPRGVRRVASRCPCGNPAVIETAPRLPDGTPFPTLFYLTCPKAASAIGTLEGGGAMRGMQERLAADPELKAAYTAAHDDYLRRRGEAAREDGVEPLPPGTQSAGGMPERVKCLHALVAHELAVPGANPFGREALDALPDWWRSGPCVEAGVEAEPDQGQEPDREAEGER</sequence>
<dbReference type="Proteomes" id="UP000323505">
    <property type="component" value="Unassembled WGS sequence"/>
</dbReference>
<dbReference type="RefSeq" id="WP_148759953.1">
    <property type="nucleotide sequence ID" value="NZ_VSRQ01000003.1"/>
</dbReference>
<proteinExistence type="predicted"/>
<feature type="region of interest" description="Disordered" evidence="1">
    <location>
        <begin position="203"/>
        <end position="225"/>
    </location>
</feature>
<protein>
    <submittedName>
        <fullName evidence="2">DUF501 domain-containing protein</fullName>
    </submittedName>
</protein>
<dbReference type="AlphaFoldDB" id="A0A5D3FNT6"/>
<feature type="region of interest" description="Disordered" evidence="1">
    <location>
        <begin position="1"/>
        <end position="48"/>
    </location>
</feature>